<keyword evidence="3" id="KW-1185">Reference proteome</keyword>
<proteinExistence type="predicted"/>
<gene>
    <name evidence="2" type="ORF">F8M41_010509</name>
</gene>
<feature type="compositionally biased region" description="Basic and acidic residues" evidence="1">
    <location>
        <begin position="81"/>
        <end position="95"/>
    </location>
</feature>
<organism evidence="2 3">
    <name type="scientific">Gigaspora margarita</name>
    <dbReference type="NCBI Taxonomy" id="4874"/>
    <lineage>
        <taxon>Eukaryota</taxon>
        <taxon>Fungi</taxon>
        <taxon>Fungi incertae sedis</taxon>
        <taxon>Mucoromycota</taxon>
        <taxon>Glomeromycotina</taxon>
        <taxon>Glomeromycetes</taxon>
        <taxon>Diversisporales</taxon>
        <taxon>Gigasporaceae</taxon>
        <taxon>Gigaspora</taxon>
    </lineage>
</organism>
<evidence type="ECO:0000313" key="2">
    <source>
        <dbReference type="EMBL" id="KAF0392478.1"/>
    </source>
</evidence>
<dbReference type="EMBL" id="WTPW01002187">
    <property type="protein sequence ID" value="KAF0392478.1"/>
    <property type="molecule type" value="Genomic_DNA"/>
</dbReference>
<accession>A0A8H3X2J5</accession>
<dbReference type="AlphaFoldDB" id="A0A8H3X2J5"/>
<reference evidence="2 3" key="1">
    <citation type="journal article" date="2019" name="Environ. Microbiol.">
        <title>At the nexus of three kingdoms: the genome of the mycorrhizal fungus Gigaspora margarita provides insights into plant, endobacterial and fungal interactions.</title>
        <authorList>
            <person name="Venice F."/>
            <person name="Ghignone S."/>
            <person name="Salvioli di Fossalunga A."/>
            <person name="Amselem J."/>
            <person name="Novero M."/>
            <person name="Xianan X."/>
            <person name="Sedzielewska Toro K."/>
            <person name="Morin E."/>
            <person name="Lipzen A."/>
            <person name="Grigoriev I.V."/>
            <person name="Henrissat B."/>
            <person name="Martin F.M."/>
            <person name="Bonfante P."/>
        </authorList>
    </citation>
    <scope>NUCLEOTIDE SEQUENCE [LARGE SCALE GENOMIC DNA]</scope>
    <source>
        <strain evidence="2 3">BEG34</strain>
    </source>
</reference>
<feature type="compositionally biased region" description="Acidic residues" evidence="1">
    <location>
        <begin position="69"/>
        <end position="80"/>
    </location>
</feature>
<sequence length="101" mass="11984">MVEPRLQNKLKYRKHFSILSSKDKACKEVRDKSDNNNSENDNTEQGRKLKNNLNYSDKVNKRPRVVNLDPEEVQEDEKDLNEDVDKEKDTDDYKKNTNNNK</sequence>
<comment type="caution">
    <text evidence="2">The sequence shown here is derived from an EMBL/GenBank/DDBJ whole genome shotgun (WGS) entry which is preliminary data.</text>
</comment>
<evidence type="ECO:0000256" key="1">
    <source>
        <dbReference type="SAM" id="MobiDB-lite"/>
    </source>
</evidence>
<evidence type="ECO:0000313" key="3">
    <source>
        <dbReference type="Proteomes" id="UP000439903"/>
    </source>
</evidence>
<protein>
    <submittedName>
        <fullName evidence="2">Uncharacterized protein</fullName>
    </submittedName>
</protein>
<name>A0A8H3X2J5_GIGMA</name>
<dbReference type="Proteomes" id="UP000439903">
    <property type="component" value="Unassembled WGS sequence"/>
</dbReference>
<feature type="region of interest" description="Disordered" evidence="1">
    <location>
        <begin position="26"/>
        <end position="101"/>
    </location>
</feature>